<accession>Q7RBE7</accession>
<proteinExistence type="predicted"/>
<dbReference type="AlphaFoldDB" id="Q7RBE7"/>
<dbReference type="EMBL" id="AABL01002069">
    <property type="protein sequence ID" value="EAA18363.1"/>
    <property type="molecule type" value="Genomic_DNA"/>
</dbReference>
<sequence>MNQNNKKMKERNNDIYLFLVYLNQLEKSSWKFINFCRNASFLKPGDLNNVGNLQEKNVK</sequence>
<dbReference type="Proteomes" id="UP000008553">
    <property type="component" value="Unassembled WGS sequence"/>
</dbReference>
<reference evidence="1 2" key="1">
    <citation type="journal article" date="2002" name="Nature">
        <title>Genome sequence and comparative analysis of the model rodent malaria parasite Plasmodium yoelii yoelii.</title>
        <authorList>
            <person name="Carlton J.M."/>
            <person name="Angiuoli S.V."/>
            <person name="Suh B.B."/>
            <person name="Kooij T.W."/>
            <person name="Pertea M."/>
            <person name="Silva J.C."/>
            <person name="Ermolaeva M.D."/>
            <person name="Allen J.E."/>
            <person name="Selengut J.D."/>
            <person name="Koo H.L."/>
            <person name="Peterson J.D."/>
            <person name="Pop M."/>
            <person name="Kosack D.S."/>
            <person name="Shumway M.F."/>
            <person name="Bidwell S.L."/>
            <person name="Shallom S.J."/>
            <person name="van Aken S.E."/>
            <person name="Riedmuller S.B."/>
            <person name="Feldblyum T.V."/>
            <person name="Cho J.K."/>
            <person name="Quackenbush J."/>
            <person name="Sedegah M."/>
            <person name="Shoaibi A."/>
            <person name="Cummings L.M."/>
            <person name="Florens L."/>
            <person name="Yates J.R."/>
            <person name="Raine J.D."/>
            <person name="Sinden R.E."/>
            <person name="Harris M.A."/>
            <person name="Cunningham D.A."/>
            <person name="Preiser P.R."/>
            <person name="Bergman L.W."/>
            <person name="Vaidya A.B."/>
            <person name="van Lin L.H."/>
            <person name="Janse C.J."/>
            <person name="Waters A.P."/>
            <person name="Smith H.O."/>
            <person name="White O.R."/>
            <person name="Salzberg S.L."/>
            <person name="Venter J.C."/>
            <person name="Fraser C.M."/>
            <person name="Hoffman S.L."/>
            <person name="Gardner M.J."/>
            <person name="Carucci D.J."/>
        </authorList>
    </citation>
    <scope>NUCLEOTIDE SEQUENCE [LARGE SCALE GENOMIC DNA]</scope>
    <source>
        <strain evidence="1 2">17XNL</strain>
    </source>
</reference>
<evidence type="ECO:0000313" key="2">
    <source>
        <dbReference type="Proteomes" id="UP000008553"/>
    </source>
</evidence>
<organism evidence="1 2">
    <name type="scientific">Plasmodium yoelii yoelii</name>
    <dbReference type="NCBI Taxonomy" id="73239"/>
    <lineage>
        <taxon>Eukaryota</taxon>
        <taxon>Sar</taxon>
        <taxon>Alveolata</taxon>
        <taxon>Apicomplexa</taxon>
        <taxon>Aconoidasida</taxon>
        <taxon>Haemosporida</taxon>
        <taxon>Plasmodiidae</taxon>
        <taxon>Plasmodium</taxon>
        <taxon>Plasmodium (Vinckeia)</taxon>
    </lineage>
</organism>
<protein>
    <submittedName>
        <fullName evidence="1">Uncharacterized protein</fullName>
    </submittedName>
</protein>
<comment type="caution">
    <text evidence="1">The sequence shown here is derived from an EMBL/GenBank/DDBJ whole genome shotgun (WGS) entry which is preliminary data.</text>
</comment>
<keyword evidence="2" id="KW-1185">Reference proteome</keyword>
<gene>
    <name evidence="1" type="ORF">PY06197</name>
</gene>
<dbReference type="InParanoid" id="Q7RBE7"/>
<evidence type="ECO:0000313" key="1">
    <source>
        <dbReference type="EMBL" id="EAA18363.1"/>
    </source>
</evidence>
<name>Q7RBE7_PLAYO</name>
<dbReference type="PaxDb" id="73239-Q7RBE7"/>